<gene>
    <name evidence="1" type="ORF">JOQ06_011928</name>
</gene>
<dbReference type="AlphaFoldDB" id="A0AAD6BC94"/>
<comment type="caution">
    <text evidence="1">The sequence shown here is derived from an EMBL/GenBank/DDBJ whole genome shotgun (WGS) entry which is preliminary data.</text>
</comment>
<organism evidence="1 2">
    <name type="scientific">Pogonophryne albipinna</name>
    <dbReference type="NCBI Taxonomy" id="1090488"/>
    <lineage>
        <taxon>Eukaryota</taxon>
        <taxon>Metazoa</taxon>
        <taxon>Chordata</taxon>
        <taxon>Craniata</taxon>
        <taxon>Vertebrata</taxon>
        <taxon>Euteleostomi</taxon>
        <taxon>Actinopterygii</taxon>
        <taxon>Neopterygii</taxon>
        <taxon>Teleostei</taxon>
        <taxon>Neoteleostei</taxon>
        <taxon>Acanthomorphata</taxon>
        <taxon>Eupercaria</taxon>
        <taxon>Perciformes</taxon>
        <taxon>Notothenioidei</taxon>
        <taxon>Pogonophryne</taxon>
    </lineage>
</organism>
<reference evidence="1" key="1">
    <citation type="submission" date="2022-11" db="EMBL/GenBank/DDBJ databases">
        <title>Chromosome-level genome of Pogonophryne albipinna.</title>
        <authorList>
            <person name="Jo E."/>
        </authorList>
    </citation>
    <scope>NUCLEOTIDE SEQUENCE</scope>
    <source>
        <strain evidence="1">SGF0006</strain>
        <tissue evidence="1">Muscle</tissue>
    </source>
</reference>
<protein>
    <submittedName>
        <fullName evidence="1">Uncharacterized protein</fullName>
    </submittedName>
</protein>
<accession>A0AAD6BC94</accession>
<proteinExistence type="predicted"/>
<dbReference type="Proteomes" id="UP001219934">
    <property type="component" value="Unassembled WGS sequence"/>
</dbReference>
<name>A0AAD6BC94_9TELE</name>
<keyword evidence="2" id="KW-1185">Reference proteome</keyword>
<evidence type="ECO:0000313" key="2">
    <source>
        <dbReference type="Proteomes" id="UP001219934"/>
    </source>
</evidence>
<dbReference type="EMBL" id="JAPTMU010000006">
    <property type="protein sequence ID" value="KAJ4942058.1"/>
    <property type="molecule type" value="Genomic_DNA"/>
</dbReference>
<sequence length="75" mass="8469">METGGSQTELLEGILTLSFITANNETVVFIGKSGFPQRIQAPYRRLPTVQSKFVCCTVKKYTGYLSFLTPEFWDL</sequence>
<evidence type="ECO:0000313" key="1">
    <source>
        <dbReference type="EMBL" id="KAJ4942058.1"/>
    </source>
</evidence>